<evidence type="ECO:0000313" key="3">
    <source>
        <dbReference type="EMBL" id="BBX04624.1"/>
    </source>
</evidence>
<reference evidence="3 4" key="1">
    <citation type="journal article" date="2019" name="Emerg. Microbes Infect.">
        <title>Comprehensive subspecies identification of 175 nontuberculous mycobacteria species based on 7547 genomic profiles.</title>
        <authorList>
            <person name="Matsumoto Y."/>
            <person name="Kinjo T."/>
            <person name="Motooka D."/>
            <person name="Nabeya D."/>
            <person name="Jung N."/>
            <person name="Uechi K."/>
            <person name="Horii T."/>
            <person name="Iida T."/>
            <person name="Fujita J."/>
            <person name="Nakamura S."/>
        </authorList>
    </citation>
    <scope>NUCLEOTIDE SEQUENCE [LARGE SCALE GENOMIC DNA]</scope>
    <source>
        <strain evidence="3 4">JCM 6375</strain>
    </source>
</reference>
<dbReference type="EMBL" id="AP022560">
    <property type="protein sequence ID" value="BBX04624.1"/>
    <property type="molecule type" value="Genomic_DNA"/>
</dbReference>
<feature type="compositionally biased region" description="Basic residues" evidence="1">
    <location>
        <begin position="260"/>
        <end position="269"/>
    </location>
</feature>
<accession>A0AAD1M9R2</accession>
<name>A0AAD1M9R2_9MYCO</name>
<dbReference type="InterPro" id="IPR001466">
    <property type="entry name" value="Beta-lactam-related"/>
</dbReference>
<feature type="domain" description="Beta-lactamase-related" evidence="2">
    <location>
        <begin position="1"/>
        <end position="161"/>
    </location>
</feature>
<dbReference type="SUPFAM" id="SSF56601">
    <property type="entry name" value="beta-lactamase/transpeptidase-like"/>
    <property type="match status" value="1"/>
</dbReference>
<dbReference type="Pfam" id="PF00144">
    <property type="entry name" value="Beta-lactamase"/>
    <property type="match status" value="1"/>
</dbReference>
<dbReference type="AlphaFoldDB" id="A0AAD1M9R2"/>
<sequence>MNHTAGCGYHFLNDKLYTYCTDHRFPDVLSGPQAEHQRTPGPRSRHGLGVRVSTDWVGQVVGAVSGQTLGDYLGEHVWGTLGMTDSTLAPTDEQRARLLPVLARTPDGGLAPSDIDLPAEQEWDAAGHGSYGTIADYGGFIRAWINGGELDGARILKEETVDLALQDHLDGVPLPPKLAPTVPELANPVELLPVPQGWGLAFDVYLIDLPGMRSAGSGDWSVTVQQLLLDRPKGGDRRRDRDATAAVLRRQNGRDDPHLRGRGLRRARRDSRVGPPSRELSVPPDTVGSNSPMPLPLPSPASRATRELAMVRSHNEAVPTVVVLGDDQTVYHCEQDTACHGPRWANIAAMYAFPSGDPASRDDLTDVEAVVAALARAISAGLPIWMPNSLRDLGREEHYRRLCMVLHRHGLDLLVDYKLWLAPGVDGMNEIDHALRREVQAVDALDRAALAAAGVESIETVVEKAAVALQPMSHQNGWPPTLPQPDFEWVNRHDLVMSYVRWLVDGCGVTRAAAARVLNSSGQRTPDGKAWQSRDVSALLNGICDRGAAA</sequence>
<evidence type="ECO:0000313" key="4">
    <source>
        <dbReference type="Proteomes" id="UP000466681"/>
    </source>
</evidence>
<evidence type="ECO:0000259" key="2">
    <source>
        <dbReference type="Pfam" id="PF00144"/>
    </source>
</evidence>
<dbReference type="InterPro" id="IPR012338">
    <property type="entry name" value="Beta-lactam/transpept-like"/>
</dbReference>
<dbReference type="PANTHER" id="PTHR43283:SF3">
    <property type="entry name" value="BETA-LACTAMASE FAMILY PROTEIN (AFU_ORTHOLOGUE AFUA_5G07500)"/>
    <property type="match status" value="1"/>
</dbReference>
<feature type="region of interest" description="Disordered" evidence="1">
    <location>
        <begin position="249"/>
        <end position="301"/>
    </location>
</feature>
<protein>
    <recommendedName>
        <fullName evidence="2">Beta-lactamase-related domain-containing protein</fullName>
    </recommendedName>
</protein>
<proteinExistence type="predicted"/>
<dbReference type="Gene3D" id="3.40.710.10">
    <property type="entry name" value="DD-peptidase/beta-lactamase superfamily"/>
    <property type="match status" value="1"/>
</dbReference>
<evidence type="ECO:0000256" key="1">
    <source>
        <dbReference type="SAM" id="MobiDB-lite"/>
    </source>
</evidence>
<dbReference type="Proteomes" id="UP000466681">
    <property type="component" value="Chromosome"/>
</dbReference>
<dbReference type="PANTHER" id="PTHR43283">
    <property type="entry name" value="BETA-LACTAMASE-RELATED"/>
    <property type="match status" value="1"/>
</dbReference>
<dbReference type="RefSeq" id="WP_083157031.1">
    <property type="nucleotide sequence ID" value="NZ_AP022560.1"/>
</dbReference>
<gene>
    <name evidence="3" type="ORF">MMOR_55600</name>
</gene>
<keyword evidence="4" id="KW-1185">Reference proteome</keyword>
<dbReference type="InterPro" id="IPR050789">
    <property type="entry name" value="Diverse_Enzym_Activities"/>
</dbReference>
<organism evidence="3 4">
    <name type="scientific">Mycolicibacterium moriokaense</name>
    <dbReference type="NCBI Taxonomy" id="39691"/>
    <lineage>
        <taxon>Bacteria</taxon>
        <taxon>Bacillati</taxon>
        <taxon>Actinomycetota</taxon>
        <taxon>Actinomycetes</taxon>
        <taxon>Mycobacteriales</taxon>
        <taxon>Mycobacteriaceae</taxon>
        <taxon>Mycolicibacterium</taxon>
    </lineage>
</organism>
<dbReference type="KEGG" id="mmor:MMOR_55600"/>